<dbReference type="Gene3D" id="3.40.47.10">
    <property type="match status" value="2"/>
</dbReference>
<dbReference type="InterPro" id="IPR014031">
    <property type="entry name" value="Ketoacyl_synth_C"/>
</dbReference>
<comment type="caution">
    <text evidence="4">Lacks conserved residue(s) required for the propagation of feature annotation.</text>
</comment>
<sequence>MGVWVEVCSVEEAEFAAAVGADGVVICGLEAGGLCGEESGLVLLGRVQREVGLPAVVRGAMGLDAAAAVMVAGASGYVLEEALWLCEGMAPSAEAVKVLERVGATDTRCLGVVVGARFRAWSLLATRPTRELGACEIDFVDRPDGASAYLAEVQGRRFARWETLDPKRELWPMGQGGALARVFRERYGSVGAAVRGVREHVAEVMGRLSEDFPLAESRGVARINGTRLPIHQGPMAQVSDTPEFAKAVVEAGALPWLALGNMPTDVARQVISSTAQCLGDAPFGAGIIGLEANPYRDAHIDEMAVMSGRRGNFLGLVAAGSAEQAMVLEGQGVPTYLHTPTPGVLEAALKQGQRRFIWEGSEAGGHVGTLGALALWQMGVIAVEDALAAGVEPAELAVVVAGGIGSAESAAAAAAMLFGLHRRGVAVGIQMGTAYLMCREAVESGAVSRTYQEVAQRSSGTVIMGESVNTPTRVLKSAAAERVLAREVERLKEGVKLSERKHLYERDNLGGLRAAAKSERIAEVMAGGGARFERLSEEEQLDSGLFHCGQGVRLCAADSIEALHQEVSEGARRWAQTRWAWWQGVEAAQSTRLMTTGARRSDMSSELGSGARRSDMSSELGSGARRSDTSSELGSGARRSDTSSELGSGARHSDMSSGVNEMSGCQASEHRDDQGSMQRQGEAMGERERGVMVDGDRAVAIVGIGAKMPGALSASKFWENILFGVSAIKEVPADRWDPALYFDEDPAAPDKTYSKIGGWIEGFEFDRRRFRMPPKVVASVDPTQLLCLEAVHEALEDAGYLENEFPRDRCAVILGNALGGDLRDDSTLRILYPKMDQALRGALMALSSSALSGGEREALLAEVEARFKGGLGEVSEDSMPGELANVIAGRVAQVFDLRGPNFVTDAACASSLAAIEAGVRGLRSGEYDMVVCGGADRTMGPTSFVKFSKIGALSPDGSRPFDEGANGFVMGEGAGILVLKRLSDAVKDGDSIYAVIRGVGGSSDGKGKAITAPNPQGQRRALDRAYEDAGFGPRSVSLFEAHGTSTPVGDPTEVASLRSALEEDSGEWAAERISLGSVKSMIGHLKSAAGAAGVIKVAMALKHRVLPPTLGVRRVNPALELEGTRVRVQTEAQPWEVFPGQVRRAGVSAFGFGGTNFHVVLEEYQAGRDVSGARRPNMGAELGTGARRSDMGAELGSGARRPNMGAELGSGARRSNMGAELGSGARRSDMGAELGSGARRPNMAAELGSGARRPNEGILGLSAASIGELERVIDEVMQRLSHGGVQGVAPWRLPLAGEDDGAGRSVEGKVRLAVAFGDVQELQERLERAKRAASRNKGWKVLANQGVVLAEQPMGGELAMLFPGQGTQYLGMLSALKERFEVARRTFEEADEVMLPVLGRRLSEVIDPGVLEGAEAERRAFAALTQTEITQPAVLTADIALYRLLGELGIVPQMVAGHSLGEYGACVAAGIMSFADALRTVAARGTEMAKVTPMNGDTGLMAGVSASVEVVQPVLDRIDGYVVCANINCPTQTIIAGLSEPVREAVRLFEEMGLQAPLLPVSHAFHTEVVAAASGPLRRHLGNIEVSSPRVPILTNVTGGYYPSGAGCEEAIRDLLSEQVAAPVQFIKVIETMYAGGARAFVEVGPKRAQASFVGSILEGREHLALHTNHPKKGDVASLYEALAGMWAAGVWRPGEAKADVRAVNVDRVPGVRSEAAGVRSEVADRVPGVRSEAVDRVPGVRAHVNRASIDAELMRVLCEQTGYEAEEIEVDYELEADLGVDTVKQAEIMAQVRELYGLERDESFRLSEYPTLRRMGDYVAERVGMMGELAAVQLAAVPGVRTDDADRVPGVRTEEADRVPGVRSEAADRVPGVRADVNRASIDAELMRVLCEQTGYEAEEIEVDYELEADLGVDTVKQAEIMAQVRELYGLERDESFRLSEYPTLRRMGDYVAERVGMMGEPAAVPGVRTEAAERVPGVRTEAADRVPGVRSEAADRVPGVRSEAADRVPGVRSEDVDRASIDAELMRVLCEQTGYEAEEIEVDYELEADLGVDTVKQAEIMAQVRELYGLERDESFRLSEYPTLRRMGDYVAERVGMMGESAAVPGVRTDDVDRVPGVQSEAADRVPGVRSDEVRVPGVRTEVHAATIDVMPNAAAHHARFDSADSRDVSDHQATPLDGAVPYQPHHHAVAADVEISGCAVGLPGEGAIFRRHAIDELLAGKNMIGQVPVGAREAMVNNRIVRLQKHEGGGGEMRQVTELEEVIKLAGLGDDFDLDEWGVPERLRESLDRTSQLAFAAGFEALRDAGLPLVPRYRETTTGKRVTTGWTLPESVGRETGVIFASAFAGQDALIEELRAQRSEDYQFNHRFLLLVLGIANSRFAEFVGARGPNTKINNACASTTTAIGMAQDWIRCGRCKRVLILSADEASGSTLMEWIGSGFLATGAATTEGDVRQAALPFDRRRHGMIIGMGALSLVVEQAGLAEARGIEPVADVLATRFVNSAHHPTRLDVDHIAGEVSGLVEEVEQRFGVQREAIAERTVFISHETYTPARGGSASAEIAALRRTFGKQANRVVIANTKGFTGHAMAAGIEDVLAMKVLQRQVVPPIANFEEPDPELGDLRLSQGGSYPADYALRLAAGFGSQLALALFRYRARREQRVFDPARYGRWLGEVAGAERYELEVVSRVLRLRPVQPEDRPPGDRHERDELTRSWPPMSEVPLPAPGAVMQHKASVAEASGVPVRRPAPGLVAGEEHASFSMRPVAIEAAPAEATDVLRLQHALRHRTVALVGGPVLVAELFANTLRHFGARVVRLASDRHRGPLDEAGVDLCDESMLRATFKEQRVDAVINLLGVVGAREDAEEVYLAARHTFHLARAFQAHHDDRVPGTLTQDRDDRVPGTLTAAFMSVTMMGGCFGLNPGSSPSVAGGAVSGFTKSLAREWDWARVKVVDVAGQELDQRRVTEVLGELVGGRRDCEVGLAGGLSNRPVVLEASDLRASSSTHPAPGPDSVILVTGGGRGISAEVCVDLAGRFRCALALVGRTPLTHPDPLSVDLKAERARIKEALKAAGERATPVAVRQKLRPLEAQQEIATNLNRMRQAGARAEYFSCDVADASQVQRLVSEVEARFGAVSGVIHGAGVEDSRLLADKDVQAFDRVFRGKAVGGVNLWRALGDRGLAFYVAFTSVAGRFGNAGQTDYAAANDALARQVMQINQLSRERGRGARALAIDWTAWDEVGMAVEGSMRTILEAKGVEFLPPEVGAPMVGESLERGLSGEFVVAGELGELGQDRVPGARTDDRVPGDRTHDRVPGARTDDRVPGDRTHDRAPGTVTSFAMIDRVVAHTSDEVRVERIFDPQRDLFLSDHRYEGRELVPGVMGYELMSAAAMVLTGEPIAEVRDVRFERALKLAHSEPIRALATAQMAGQQDGCAVVEVQVSSERVARTGKTIRQHHFRARVLCGSPLPRTDVPVSVMREETTWWQGPDRESIYRRFFHTGSFQLLGGEVWHHEDAILATGELSNHRLMAGTLAQRWVSDPLVRELGLQAVGLWGLIHHGRTYLPLGIGRSRMAGQASVGEPLLVRAHRLSDAAEGTIAFDVEVRGHDGRLLQLMERVEMIAHAPLREIDRLAPGREANVLEVRLSADEAQAILQGRGGDISGVLSEAEREGYERLRSAQRRGEWLAARLAAREAARRWALLFYGERIDPTDICVFKSESGEPQLRWRDGAKGGRPLPALSLTHTSGLAVAVVSMPGTRCRLGVDLEPLEARSEAFGSAYFNDDERALSVGSLPVGQRETALWTVKEAVSKALGLGLQLSASEIEIVAVRLEDVGVPGDRSWRASGDRLWAEVEVALHGQARARQVELGVSSVSVTLRVEGGFSKSVALAWGQGLRDEEDRAPGTRTNGWSRQEDRVPGTRTSGWARQEDRSPGTRTNGTGANVRAHQEDRVPGTGTDVRAHQEDRVPGTRTNGWSRQEDRSPGTGAETLSDEELAAVVALLRHRGIWGGAESDVDSQVVRRALSPWKV</sequence>
<dbReference type="InterPro" id="IPR020841">
    <property type="entry name" value="PKS_Beta-ketoAc_synthase_dom"/>
</dbReference>
<dbReference type="SUPFAM" id="SSF56214">
    <property type="entry name" value="4'-phosphopantetheinyl transferase"/>
    <property type="match status" value="2"/>
</dbReference>
<dbReference type="InterPro" id="IPR009081">
    <property type="entry name" value="PP-bd_ACP"/>
</dbReference>
<feature type="compositionally biased region" description="Basic and acidic residues" evidence="5">
    <location>
        <begin position="3299"/>
        <end position="3331"/>
    </location>
</feature>
<dbReference type="SUPFAM" id="SSF51412">
    <property type="entry name" value="Inosine monophosphate dehydrogenase (IMPDH)"/>
    <property type="match status" value="2"/>
</dbReference>
<dbReference type="SUPFAM" id="SSF51735">
    <property type="entry name" value="NAD(P)-binding Rossmann-fold domains"/>
    <property type="match status" value="2"/>
</dbReference>
<dbReference type="InterPro" id="IPR001227">
    <property type="entry name" value="Ac_transferase_dom_sf"/>
</dbReference>
<dbReference type="InterPro" id="IPR057326">
    <property type="entry name" value="KR_dom"/>
</dbReference>
<dbReference type="GO" id="GO:0004315">
    <property type="term" value="F:3-oxoacyl-[acyl-carrier-protein] synthase activity"/>
    <property type="evidence" value="ECO:0007669"/>
    <property type="project" value="InterPro"/>
</dbReference>
<feature type="domain" description="Carrier" evidence="6">
    <location>
        <begin position="1748"/>
        <end position="1824"/>
    </location>
</feature>
<dbReference type="InterPro" id="IPR049552">
    <property type="entry name" value="PKS_DH_N"/>
</dbReference>
<dbReference type="Gene3D" id="3.40.50.720">
    <property type="entry name" value="NAD(P)-binding Rossmann-like Domain"/>
    <property type="match status" value="1"/>
</dbReference>
<dbReference type="InterPro" id="IPR014043">
    <property type="entry name" value="Acyl_transferase_dom"/>
</dbReference>
<keyword evidence="2" id="KW-0597">Phosphoprotein</keyword>
<dbReference type="Pfam" id="PF08659">
    <property type="entry name" value="KR"/>
    <property type="match status" value="1"/>
</dbReference>
<dbReference type="PROSITE" id="PS00606">
    <property type="entry name" value="KS3_1"/>
    <property type="match status" value="2"/>
</dbReference>
<comment type="caution">
    <text evidence="9">The sequence shown here is derived from an EMBL/GenBank/DDBJ whole genome shotgun (WGS) entry which is preliminary data.</text>
</comment>
<feature type="region of interest" description="Disordered" evidence="5">
    <location>
        <begin position="1983"/>
        <end position="2013"/>
    </location>
</feature>
<protein>
    <submittedName>
        <fullName evidence="9">SDR family NAD(P)-dependent oxidoreductase</fullName>
    </submittedName>
</protein>
<dbReference type="SUPFAM" id="SSF47336">
    <property type="entry name" value="ACP-like"/>
    <property type="match status" value="3"/>
</dbReference>
<dbReference type="InterPro" id="IPR016036">
    <property type="entry name" value="Malonyl_transacylase_ACP-bd"/>
</dbReference>
<dbReference type="Pfam" id="PF00698">
    <property type="entry name" value="Acyl_transf_1"/>
    <property type="match status" value="1"/>
</dbReference>
<evidence type="ECO:0000259" key="7">
    <source>
        <dbReference type="PROSITE" id="PS52004"/>
    </source>
</evidence>
<feature type="domain" description="Carrier" evidence="6">
    <location>
        <begin position="2021"/>
        <end position="2097"/>
    </location>
</feature>
<dbReference type="InterPro" id="IPR050091">
    <property type="entry name" value="PKS_NRPS_Biosynth_Enz"/>
</dbReference>
<dbReference type="SMART" id="SM00822">
    <property type="entry name" value="PKS_KR"/>
    <property type="match status" value="1"/>
</dbReference>
<dbReference type="Gene3D" id="1.10.1200.10">
    <property type="entry name" value="ACP-like"/>
    <property type="match status" value="3"/>
</dbReference>
<feature type="region of interest" description="Disordered" evidence="5">
    <location>
        <begin position="3292"/>
        <end position="3331"/>
    </location>
</feature>
<dbReference type="PROSITE" id="PS50075">
    <property type="entry name" value="CARRIER"/>
    <property type="match status" value="3"/>
</dbReference>
<evidence type="ECO:0000313" key="9">
    <source>
        <dbReference type="EMBL" id="TXD31984.1"/>
    </source>
</evidence>
<gene>
    <name evidence="9" type="ORF">FRC96_19370</name>
</gene>
<dbReference type="SUPFAM" id="SSF55048">
    <property type="entry name" value="Probable ACP-binding domain of malonyl-CoA ACP transacylase"/>
    <property type="match status" value="1"/>
</dbReference>
<dbReference type="Pfam" id="PF00109">
    <property type="entry name" value="ketoacyl-synt"/>
    <property type="match status" value="2"/>
</dbReference>
<evidence type="ECO:0000259" key="6">
    <source>
        <dbReference type="PROSITE" id="PS50075"/>
    </source>
</evidence>
<dbReference type="Pfam" id="PF16197">
    <property type="entry name" value="KAsynt_C_assoc"/>
    <property type="match status" value="1"/>
</dbReference>
<dbReference type="EMBL" id="VOSL01000142">
    <property type="protein sequence ID" value="TXD31984.1"/>
    <property type="molecule type" value="Genomic_DNA"/>
</dbReference>
<dbReference type="PROSITE" id="PS52019">
    <property type="entry name" value="PKS_MFAS_DH"/>
    <property type="match status" value="1"/>
</dbReference>
<feature type="domain" description="Carrier" evidence="6">
    <location>
        <begin position="1881"/>
        <end position="1957"/>
    </location>
</feature>
<dbReference type="InterPro" id="IPR016039">
    <property type="entry name" value="Thiolase-like"/>
</dbReference>
<dbReference type="InterPro" id="IPR018201">
    <property type="entry name" value="Ketoacyl_synth_AS"/>
</dbReference>
<dbReference type="PANTHER" id="PTHR43775">
    <property type="entry name" value="FATTY ACID SYNTHASE"/>
    <property type="match status" value="1"/>
</dbReference>
<accession>A0A5C6X6I3</accession>
<name>A0A5C6X6I3_9DELT</name>
<dbReference type="SMART" id="SM00825">
    <property type="entry name" value="PKS_KS"/>
    <property type="match status" value="1"/>
</dbReference>
<keyword evidence="1" id="KW-0596">Phosphopantetheine</keyword>
<evidence type="ECO:0000256" key="4">
    <source>
        <dbReference type="PROSITE-ProRule" id="PRU01363"/>
    </source>
</evidence>
<dbReference type="CDD" id="cd00833">
    <property type="entry name" value="PKS"/>
    <property type="match status" value="1"/>
</dbReference>
<feature type="domain" description="Ketosynthase family 3 (KS3)" evidence="7">
    <location>
        <begin position="696"/>
        <end position="1163"/>
    </location>
</feature>
<dbReference type="Gene3D" id="3.90.470.20">
    <property type="entry name" value="4'-phosphopantetheinyl transferase domain"/>
    <property type="match status" value="2"/>
</dbReference>
<dbReference type="Pfam" id="PF01648">
    <property type="entry name" value="ACPS"/>
    <property type="match status" value="1"/>
</dbReference>
<feature type="region of interest" description="C-terminal hotdog fold" evidence="4">
    <location>
        <begin position="3482"/>
        <end position="3631"/>
    </location>
</feature>
<evidence type="ECO:0000259" key="8">
    <source>
        <dbReference type="PROSITE" id="PS52019"/>
    </source>
</evidence>
<dbReference type="Pfam" id="PF03060">
    <property type="entry name" value="NMO"/>
    <property type="match status" value="1"/>
</dbReference>
<dbReference type="Gene3D" id="3.10.129.110">
    <property type="entry name" value="Polyketide synthase dehydratase"/>
    <property type="match status" value="1"/>
</dbReference>
<dbReference type="Pfam" id="PF00550">
    <property type="entry name" value="PP-binding"/>
    <property type="match status" value="3"/>
</dbReference>
<dbReference type="OrthoDB" id="5476655at2"/>
<evidence type="ECO:0000256" key="5">
    <source>
        <dbReference type="SAM" id="MobiDB-lite"/>
    </source>
</evidence>
<dbReference type="Gene3D" id="3.20.20.70">
    <property type="entry name" value="Aldolase class I"/>
    <property type="match status" value="2"/>
</dbReference>
<dbReference type="InterPro" id="IPR036291">
    <property type="entry name" value="NAD(P)-bd_dom_sf"/>
</dbReference>
<dbReference type="SUPFAM" id="SSF52151">
    <property type="entry name" value="FabD/lysophospholipase-like"/>
    <property type="match status" value="1"/>
</dbReference>
<evidence type="ECO:0000256" key="2">
    <source>
        <dbReference type="ARBA" id="ARBA00022553"/>
    </source>
</evidence>
<dbReference type="InterPro" id="IPR036736">
    <property type="entry name" value="ACP-like_sf"/>
</dbReference>
<feature type="region of interest" description="Disordered" evidence="5">
    <location>
        <begin position="3895"/>
        <end position="3990"/>
    </location>
</feature>
<feature type="compositionally biased region" description="Basic and acidic residues" evidence="5">
    <location>
        <begin position="3958"/>
        <end position="3967"/>
    </location>
</feature>
<dbReference type="InterPro" id="IPR014030">
    <property type="entry name" value="Ketoacyl_synth_N"/>
</dbReference>
<organism evidence="9 10">
    <name type="scientific">Lujinxingia vulgaris</name>
    <dbReference type="NCBI Taxonomy" id="2600176"/>
    <lineage>
        <taxon>Bacteria</taxon>
        <taxon>Deltaproteobacteria</taxon>
        <taxon>Bradymonadales</taxon>
        <taxon>Lujinxingiaceae</taxon>
        <taxon>Lujinxingia</taxon>
    </lineage>
</organism>
<feature type="compositionally biased region" description="Polar residues" evidence="5">
    <location>
        <begin position="655"/>
        <end position="666"/>
    </location>
</feature>
<evidence type="ECO:0000313" key="10">
    <source>
        <dbReference type="Proteomes" id="UP000321046"/>
    </source>
</evidence>
<dbReference type="InterPro" id="IPR032821">
    <property type="entry name" value="PKS_assoc"/>
</dbReference>
<dbReference type="GO" id="GO:0000287">
    <property type="term" value="F:magnesium ion binding"/>
    <property type="evidence" value="ECO:0007669"/>
    <property type="project" value="InterPro"/>
</dbReference>
<dbReference type="InterPro" id="IPR013968">
    <property type="entry name" value="PKS_KR"/>
</dbReference>
<evidence type="ECO:0000256" key="3">
    <source>
        <dbReference type="ARBA" id="ARBA00022679"/>
    </source>
</evidence>
<dbReference type="InterPro" id="IPR013785">
    <property type="entry name" value="Aldolase_TIM"/>
</dbReference>
<dbReference type="InterPro" id="IPR008278">
    <property type="entry name" value="4-PPantetheinyl_Trfase_dom"/>
</dbReference>
<dbReference type="CDD" id="cd08953">
    <property type="entry name" value="KR_2_SDR_x"/>
    <property type="match status" value="1"/>
</dbReference>
<dbReference type="Proteomes" id="UP000321046">
    <property type="component" value="Unassembled WGS sequence"/>
</dbReference>
<dbReference type="InterPro" id="IPR049900">
    <property type="entry name" value="PKS_mFAS_DH"/>
</dbReference>
<dbReference type="InterPro" id="IPR016035">
    <property type="entry name" value="Acyl_Trfase/lysoPLipase"/>
</dbReference>
<dbReference type="GO" id="GO:0004312">
    <property type="term" value="F:fatty acid synthase activity"/>
    <property type="evidence" value="ECO:0007669"/>
    <property type="project" value="TreeGrafter"/>
</dbReference>
<reference evidence="9 10" key="1">
    <citation type="submission" date="2019-08" db="EMBL/GenBank/DDBJ databases">
        <title>Bradymonadales sp. TMQ2.</title>
        <authorList>
            <person name="Liang Q."/>
        </authorList>
    </citation>
    <scope>NUCLEOTIDE SEQUENCE [LARGE SCALE GENOMIC DNA]</scope>
    <source>
        <strain evidence="9 10">TMQ2</strain>
    </source>
</reference>
<dbReference type="GO" id="GO:0006633">
    <property type="term" value="P:fatty acid biosynthetic process"/>
    <property type="evidence" value="ECO:0007669"/>
    <property type="project" value="InterPro"/>
</dbReference>
<feature type="region of interest" description="Disordered" evidence="5">
    <location>
        <begin position="1171"/>
        <end position="1242"/>
    </location>
</feature>
<dbReference type="Pfam" id="PF21089">
    <property type="entry name" value="PKS_DH_N"/>
    <property type="match status" value="1"/>
</dbReference>
<feature type="region of interest" description="N-terminal hotdog fold" evidence="4">
    <location>
        <begin position="3338"/>
        <end position="3468"/>
    </location>
</feature>
<feature type="domain" description="Ketosynthase family 3 (KS3)" evidence="7">
    <location>
        <begin position="2193"/>
        <end position="2655"/>
    </location>
</feature>
<feature type="region of interest" description="Disordered" evidence="5">
    <location>
        <begin position="593"/>
        <end position="689"/>
    </location>
</feature>
<evidence type="ECO:0000256" key="1">
    <source>
        <dbReference type="ARBA" id="ARBA00022450"/>
    </source>
</evidence>
<dbReference type="InterPro" id="IPR037143">
    <property type="entry name" value="4-PPantetheinyl_Trfase_dom_sf"/>
</dbReference>
<dbReference type="SMART" id="SM00827">
    <property type="entry name" value="PKS_AT"/>
    <property type="match status" value="1"/>
</dbReference>
<keyword evidence="3" id="KW-0808">Transferase</keyword>
<dbReference type="PANTHER" id="PTHR43775:SF51">
    <property type="entry name" value="INACTIVE PHENOLPHTHIOCEROL SYNTHESIS POLYKETIDE SYNTHASE TYPE I PKS1-RELATED"/>
    <property type="match status" value="1"/>
</dbReference>
<dbReference type="Gene3D" id="3.40.366.10">
    <property type="entry name" value="Malonyl-Coenzyme A Acyl Carrier Protein, domain 2"/>
    <property type="match status" value="1"/>
</dbReference>
<feature type="compositionally biased region" description="Basic and acidic residues" evidence="5">
    <location>
        <begin position="2697"/>
        <end position="2713"/>
    </location>
</feature>
<dbReference type="SUPFAM" id="SSF53901">
    <property type="entry name" value="Thiolase-like"/>
    <property type="match status" value="3"/>
</dbReference>
<dbReference type="Pfam" id="PF02801">
    <property type="entry name" value="Ketoacyl-synt_C"/>
    <property type="match status" value="2"/>
</dbReference>
<proteinExistence type="predicted"/>
<feature type="domain" description="PKS/mFAS DH" evidence="8">
    <location>
        <begin position="3338"/>
        <end position="3631"/>
    </location>
</feature>
<dbReference type="PROSITE" id="PS52004">
    <property type="entry name" value="KS3_2"/>
    <property type="match status" value="2"/>
</dbReference>
<feature type="region of interest" description="Disordered" evidence="5">
    <location>
        <begin position="2696"/>
        <end position="2718"/>
    </location>
</feature>
<dbReference type="GO" id="GO:0008897">
    <property type="term" value="F:holo-[acyl-carrier-protein] synthase activity"/>
    <property type="evidence" value="ECO:0007669"/>
    <property type="project" value="InterPro"/>
</dbReference>
<dbReference type="InterPro" id="IPR042104">
    <property type="entry name" value="PKS_dehydratase_sf"/>
</dbReference>